<comment type="cofactor">
    <cofactor evidence="1">
        <name>pyridoxal 5'-phosphate</name>
        <dbReference type="ChEBI" id="CHEBI:597326"/>
    </cofactor>
</comment>
<gene>
    <name evidence="7" type="ORF">QGN29_14095</name>
</gene>
<evidence type="ECO:0000313" key="7">
    <source>
        <dbReference type="EMBL" id="WND02680.1"/>
    </source>
</evidence>
<sequence length="440" mass="48502">MTKVFYRDVKSLYPKAVSAHGMYLTDSQGKQYLDMSGGAASASMGHGHPQVIEAMHRQIDQVAYAHSGFFTTDPQEQLAELITQQFQEANSYVYFSSGGSEANETALKMAWQYWRQKGQPKKVKIISREHSYHGNTLGALSVSGNLPRRRSMDNILLDWPRTKACYRFRLGAEHASEEAYCSYLIDELETLINKEGAETIAAFIAEPIVGASLGVVPAVEGYFSRVRDLCNAHSILLISDEVMCGIGRTGSYFAHQQEGVIPDMVTLGKGIASGYQPLAATLVREEIHQHFVQTEGFKHGHTYVGHATACAAGLAVHTLLLNEGVLENVSPRGEYFRKALKHQFSAHPHVGDIRGRGLMIGIEFVKDKDTFAPIEDAVALPSQIKKAAMNHGLICYPGGGSSQDGLSKHILLAPPYILEDRHSDEAILKIDRLLKDIKYV</sequence>
<dbReference type="KEGG" id="tmk:QGN29_14095"/>
<dbReference type="GO" id="GO:0030170">
    <property type="term" value="F:pyridoxal phosphate binding"/>
    <property type="evidence" value="ECO:0007669"/>
    <property type="project" value="InterPro"/>
</dbReference>
<dbReference type="PANTHER" id="PTHR43094:SF1">
    <property type="entry name" value="AMINOTRANSFERASE CLASS-III"/>
    <property type="match status" value="1"/>
</dbReference>
<organism evidence="7 8">
    <name type="scientific">Temperatibacter marinus</name>
    <dbReference type="NCBI Taxonomy" id="1456591"/>
    <lineage>
        <taxon>Bacteria</taxon>
        <taxon>Pseudomonadati</taxon>
        <taxon>Pseudomonadota</taxon>
        <taxon>Alphaproteobacteria</taxon>
        <taxon>Kordiimonadales</taxon>
        <taxon>Temperatibacteraceae</taxon>
        <taxon>Temperatibacter</taxon>
    </lineage>
</organism>
<evidence type="ECO:0000256" key="6">
    <source>
        <dbReference type="RuleBase" id="RU003560"/>
    </source>
</evidence>
<dbReference type="GO" id="GO:0005829">
    <property type="term" value="C:cytosol"/>
    <property type="evidence" value="ECO:0007669"/>
    <property type="project" value="TreeGrafter"/>
</dbReference>
<dbReference type="CDD" id="cd00610">
    <property type="entry name" value="OAT_like"/>
    <property type="match status" value="1"/>
</dbReference>
<dbReference type="InterPro" id="IPR049704">
    <property type="entry name" value="Aminotrans_3_PPA_site"/>
</dbReference>
<dbReference type="Gene3D" id="3.90.1150.10">
    <property type="entry name" value="Aspartate Aminotransferase, domain 1"/>
    <property type="match status" value="1"/>
</dbReference>
<dbReference type="InterPro" id="IPR015422">
    <property type="entry name" value="PyrdxlP-dep_Trfase_small"/>
</dbReference>
<dbReference type="PROSITE" id="PS00600">
    <property type="entry name" value="AA_TRANSFER_CLASS_3"/>
    <property type="match status" value="1"/>
</dbReference>
<dbReference type="Proteomes" id="UP001268683">
    <property type="component" value="Chromosome"/>
</dbReference>
<evidence type="ECO:0000256" key="2">
    <source>
        <dbReference type="ARBA" id="ARBA00008954"/>
    </source>
</evidence>
<dbReference type="FunFam" id="3.40.640.10:FF:000014">
    <property type="entry name" value="Adenosylmethionine-8-amino-7-oxononanoate aminotransferase, probable"/>
    <property type="match status" value="1"/>
</dbReference>
<reference evidence="7" key="1">
    <citation type="submission" date="2023-04" db="EMBL/GenBank/DDBJ databases">
        <title>Complete genome sequence of Temperatibacter marinus.</title>
        <authorList>
            <person name="Rong J.-C."/>
            <person name="Yi M.-L."/>
            <person name="Zhao Q."/>
        </authorList>
    </citation>
    <scope>NUCLEOTIDE SEQUENCE</scope>
    <source>
        <strain evidence="7">NBRC 110045</strain>
    </source>
</reference>
<proteinExistence type="inferred from homology"/>
<evidence type="ECO:0000313" key="8">
    <source>
        <dbReference type="Proteomes" id="UP001268683"/>
    </source>
</evidence>
<accession>A0AA52EH42</accession>
<dbReference type="Pfam" id="PF00202">
    <property type="entry name" value="Aminotran_3"/>
    <property type="match status" value="1"/>
</dbReference>
<keyword evidence="8" id="KW-1185">Reference proteome</keyword>
<dbReference type="InterPro" id="IPR005814">
    <property type="entry name" value="Aminotrans_3"/>
</dbReference>
<dbReference type="Gene3D" id="3.40.640.10">
    <property type="entry name" value="Type I PLP-dependent aspartate aminotransferase-like (Major domain)"/>
    <property type="match status" value="1"/>
</dbReference>
<keyword evidence="3 7" id="KW-0032">Aminotransferase</keyword>
<dbReference type="PANTHER" id="PTHR43094">
    <property type="entry name" value="AMINOTRANSFERASE"/>
    <property type="match status" value="1"/>
</dbReference>
<evidence type="ECO:0000256" key="4">
    <source>
        <dbReference type="ARBA" id="ARBA00022679"/>
    </source>
</evidence>
<protein>
    <submittedName>
        <fullName evidence="7">Aspartate aminotransferase family protein</fullName>
    </submittedName>
</protein>
<dbReference type="InterPro" id="IPR015424">
    <property type="entry name" value="PyrdxlP-dep_Trfase"/>
</dbReference>
<dbReference type="RefSeq" id="WP_310798516.1">
    <property type="nucleotide sequence ID" value="NZ_CP123872.1"/>
</dbReference>
<name>A0AA52EH42_9PROT</name>
<keyword evidence="5 6" id="KW-0663">Pyridoxal phosphate</keyword>
<dbReference type="EMBL" id="CP123872">
    <property type="protein sequence ID" value="WND02680.1"/>
    <property type="molecule type" value="Genomic_DNA"/>
</dbReference>
<comment type="similarity">
    <text evidence="2 6">Belongs to the class-III pyridoxal-phosphate-dependent aminotransferase family.</text>
</comment>
<evidence type="ECO:0000256" key="3">
    <source>
        <dbReference type="ARBA" id="ARBA00022576"/>
    </source>
</evidence>
<dbReference type="PIRSF" id="PIRSF000521">
    <property type="entry name" value="Transaminase_4ab_Lys_Orn"/>
    <property type="match status" value="1"/>
</dbReference>
<evidence type="ECO:0000256" key="1">
    <source>
        <dbReference type="ARBA" id="ARBA00001933"/>
    </source>
</evidence>
<dbReference type="SUPFAM" id="SSF53383">
    <property type="entry name" value="PLP-dependent transferases"/>
    <property type="match status" value="1"/>
</dbReference>
<dbReference type="GO" id="GO:0008483">
    <property type="term" value="F:transaminase activity"/>
    <property type="evidence" value="ECO:0007669"/>
    <property type="project" value="UniProtKB-KW"/>
</dbReference>
<dbReference type="AlphaFoldDB" id="A0AA52EH42"/>
<keyword evidence="4" id="KW-0808">Transferase</keyword>
<dbReference type="InterPro" id="IPR015421">
    <property type="entry name" value="PyrdxlP-dep_Trfase_major"/>
</dbReference>
<evidence type="ECO:0000256" key="5">
    <source>
        <dbReference type="ARBA" id="ARBA00022898"/>
    </source>
</evidence>
<dbReference type="NCBIfam" id="NF005685">
    <property type="entry name" value="PRK07483.1"/>
    <property type="match status" value="1"/>
</dbReference>